<dbReference type="Proteomes" id="UP000539985">
    <property type="component" value="Unassembled WGS sequence"/>
</dbReference>
<dbReference type="RefSeq" id="WP_177099980.1">
    <property type="nucleotide sequence ID" value="NZ_JACAQB010000003.1"/>
</dbReference>
<evidence type="ECO:0000313" key="1">
    <source>
        <dbReference type="EMBL" id="NWB94882.1"/>
    </source>
</evidence>
<dbReference type="AlphaFoldDB" id="A0A7Y7X7Z9"/>
<gene>
    <name evidence="1" type="ORF">HX882_03135</name>
</gene>
<accession>A0A7Y7X7Z9</accession>
<comment type="caution">
    <text evidence="1">The sequence shown here is derived from an EMBL/GenBank/DDBJ whole genome shotgun (WGS) entry which is preliminary data.</text>
</comment>
<name>A0A7Y7X7Z9_9PSED</name>
<protein>
    <submittedName>
        <fullName evidence="1">Uncharacterized protein</fullName>
    </submittedName>
</protein>
<dbReference type="EMBL" id="JACAQB010000003">
    <property type="protein sequence ID" value="NWB94882.1"/>
    <property type="molecule type" value="Genomic_DNA"/>
</dbReference>
<sequence>MNNNQRDITRYVIVGAKHPVVGPIFWCYCDESDVNAPNYYGLTKSPEHAARIPAGWRNDKNLIRGSGYRDLYAFEGYRFLNTLLDESRLDSEYQTDFDDKEQFVVDLTGSLEELRLQSGQSAEDFIRWIWTVEWLDEPAVCMTD</sequence>
<proteinExistence type="predicted"/>
<reference evidence="1 2" key="1">
    <citation type="submission" date="2020-04" db="EMBL/GenBank/DDBJ databases">
        <title>Molecular characterization of pseudomonads from Agaricus bisporus reveal novel blotch 2 pathogens in Western Europe.</title>
        <authorList>
            <person name="Taparia T."/>
            <person name="Krijger M."/>
            <person name="Haynes E."/>
            <person name="Elpinstone J.G."/>
            <person name="Noble R."/>
            <person name="Van Der Wolf J."/>
        </authorList>
    </citation>
    <scope>NUCLEOTIDE SEQUENCE [LARGE SCALE GENOMIC DNA]</scope>
    <source>
        <strain evidence="1 2">H7001</strain>
    </source>
</reference>
<organism evidence="1 2">
    <name type="scientific">Pseudomonas gingeri</name>
    <dbReference type="NCBI Taxonomy" id="117681"/>
    <lineage>
        <taxon>Bacteria</taxon>
        <taxon>Pseudomonadati</taxon>
        <taxon>Pseudomonadota</taxon>
        <taxon>Gammaproteobacteria</taxon>
        <taxon>Pseudomonadales</taxon>
        <taxon>Pseudomonadaceae</taxon>
        <taxon>Pseudomonas</taxon>
    </lineage>
</organism>
<evidence type="ECO:0000313" key="2">
    <source>
        <dbReference type="Proteomes" id="UP000539985"/>
    </source>
</evidence>